<reference evidence="2" key="2">
    <citation type="submission" date="2023-06" db="EMBL/GenBank/DDBJ databases">
        <authorList>
            <person name="Ma L."/>
            <person name="Liu K.-W."/>
            <person name="Li Z."/>
            <person name="Hsiao Y.-Y."/>
            <person name="Qi Y."/>
            <person name="Fu T."/>
            <person name="Tang G."/>
            <person name="Zhang D."/>
            <person name="Sun W.-H."/>
            <person name="Liu D.-K."/>
            <person name="Li Y."/>
            <person name="Chen G.-Z."/>
            <person name="Liu X.-D."/>
            <person name="Liao X.-Y."/>
            <person name="Jiang Y.-T."/>
            <person name="Yu X."/>
            <person name="Hao Y."/>
            <person name="Huang J."/>
            <person name="Zhao X.-W."/>
            <person name="Ke S."/>
            <person name="Chen Y.-Y."/>
            <person name="Wu W.-L."/>
            <person name="Hsu J.-L."/>
            <person name="Lin Y.-F."/>
            <person name="Huang M.-D."/>
            <person name="Li C.-Y."/>
            <person name="Huang L."/>
            <person name="Wang Z.-W."/>
            <person name="Zhao X."/>
            <person name="Zhong W.-Y."/>
            <person name="Peng D.-H."/>
            <person name="Ahmad S."/>
            <person name="Lan S."/>
            <person name="Zhang J.-S."/>
            <person name="Tsai W.-C."/>
            <person name="Van De Peer Y."/>
            <person name="Liu Z.-J."/>
        </authorList>
    </citation>
    <scope>NUCLEOTIDE SEQUENCE</scope>
    <source>
        <strain evidence="2">SCP</strain>
        <tissue evidence="2">Leaves</tissue>
    </source>
</reference>
<organism evidence="2 3">
    <name type="scientific">Acorus gramineus</name>
    <name type="common">Dwarf sweet flag</name>
    <dbReference type="NCBI Taxonomy" id="55184"/>
    <lineage>
        <taxon>Eukaryota</taxon>
        <taxon>Viridiplantae</taxon>
        <taxon>Streptophyta</taxon>
        <taxon>Embryophyta</taxon>
        <taxon>Tracheophyta</taxon>
        <taxon>Spermatophyta</taxon>
        <taxon>Magnoliopsida</taxon>
        <taxon>Liliopsida</taxon>
        <taxon>Acoraceae</taxon>
        <taxon>Acorus</taxon>
    </lineage>
</organism>
<dbReference type="AlphaFoldDB" id="A0AAV9BH41"/>
<protein>
    <submittedName>
        <fullName evidence="2">Uncharacterized protein</fullName>
    </submittedName>
</protein>
<keyword evidence="3" id="KW-1185">Reference proteome</keyword>
<accession>A0AAV9BH41</accession>
<proteinExistence type="predicted"/>
<dbReference type="Proteomes" id="UP001179952">
    <property type="component" value="Unassembled WGS sequence"/>
</dbReference>
<name>A0AAV9BH41_ACOGR</name>
<sequence>MDDCQCAKASATRFPSQKTWETFQSGSKETNWFNSRRSRRAVHGMIPFPLAHAIAVVESDSDQAFHPDSLQSLRPARIPFNSRILIEDALDRAAMACLQSPEGLLTIAPKPYRSSDTDPSELAFTQPTGGGVHVTSATAEILGTKQTPNKSLQALKRWESDPSIEWP</sequence>
<reference evidence="2" key="1">
    <citation type="journal article" date="2023" name="Nat. Commun.">
        <title>Diploid and tetraploid genomes of Acorus and the evolution of monocots.</title>
        <authorList>
            <person name="Ma L."/>
            <person name="Liu K.W."/>
            <person name="Li Z."/>
            <person name="Hsiao Y.Y."/>
            <person name="Qi Y."/>
            <person name="Fu T."/>
            <person name="Tang G.D."/>
            <person name="Zhang D."/>
            <person name="Sun W.H."/>
            <person name="Liu D.K."/>
            <person name="Li Y."/>
            <person name="Chen G.Z."/>
            <person name="Liu X.D."/>
            <person name="Liao X.Y."/>
            <person name="Jiang Y.T."/>
            <person name="Yu X."/>
            <person name="Hao Y."/>
            <person name="Huang J."/>
            <person name="Zhao X.W."/>
            <person name="Ke S."/>
            <person name="Chen Y.Y."/>
            <person name="Wu W.L."/>
            <person name="Hsu J.L."/>
            <person name="Lin Y.F."/>
            <person name="Huang M.D."/>
            <person name="Li C.Y."/>
            <person name="Huang L."/>
            <person name="Wang Z.W."/>
            <person name="Zhao X."/>
            <person name="Zhong W.Y."/>
            <person name="Peng D.H."/>
            <person name="Ahmad S."/>
            <person name="Lan S."/>
            <person name="Zhang J.S."/>
            <person name="Tsai W.C."/>
            <person name="Van de Peer Y."/>
            <person name="Liu Z.J."/>
        </authorList>
    </citation>
    <scope>NUCLEOTIDE SEQUENCE</scope>
    <source>
        <strain evidence="2">SCP</strain>
    </source>
</reference>
<evidence type="ECO:0000313" key="3">
    <source>
        <dbReference type="Proteomes" id="UP001179952"/>
    </source>
</evidence>
<feature type="region of interest" description="Disordered" evidence="1">
    <location>
        <begin position="140"/>
        <end position="167"/>
    </location>
</feature>
<dbReference type="EMBL" id="JAUJYN010000003">
    <property type="protein sequence ID" value="KAK1276073.1"/>
    <property type="molecule type" value="Genomic_DNA"/>
</dbReference>
<gene>
    <name evidence="2" type="ORF">QJS04_geneDACA010938</name>
</gene>
<comment type="caution">
    <text evidence="2">The sequence shown here is derived from an EMBL/GenBank/DDBJ whole genome shotgun (WGS) entry which is preliminary data.</text>
</comment>
<evidence type="ECO:0000313" key="2">
    <source>
        <dbReference type="EMBL" id="KAK1276073.1"/>
    </source>
</evidence>
<evidence type="ECO:0000256" key="1">
    <source>
        <dbReference type="SAM" id="MobiDB-lite"/>
    </source>
</evidence>